<feature type="region of interest" description="Disordered" evidence="1">
    <location>
        <begin position="151"/>
        <end position="189"/>
    </location>
</feature>
<dbReference type="AlphaFoldDB" id="A0AAQ3KCN5"/>
<dbReference type="PANTHER" id="PTHR37767">
    <property type="entry name" value="HYDROXYPROLINE-RICH GLYCOPROTEIN FAMILY PROTEIN"/>
    <property type="match status" value="1"/>
</dbReference>
<accession>A0AAQ3KCN5</accession>
<organism evidence="2 3">
    <name type="scientific">Canna indica</name>
    <name type="common">Indian-shot</name>
    <dbReference type="NCBI Taxonomy" id="4628"/>
    <lineage>
        <taxon>Eukaryota</taxon>
        <taxon>Viridiplantae</taxon>
        <taxon>Streptophyta</taxon>
        <taxon>Embryophyta</taxon>
        <taxon>Tracheophyta</taxon>
        <taxon>Spermatophyta</taxon>
        <taxon>Magnoliopsida</taxon>
        <taxon>Liliopsida</taxon>
        <taxon>Zingiberales</taxon>
        <taxon>Cannaceae</taxon>
        <taxon>Canna</taxon>
    </lineage>
</organism>
<gene>
    <name evidence="2" type="ORF">Cni_G15011</name>
</gene>
<dbReference type="Proteomes" id="UP001327560">
    <property type="component" value="Chromosome 4"/>
</dbReference>
<dbReference type="PANTHER" id="PTHR37767:SF1">
    <property type="entry name" value="HYDROXYPROLINE-RICH GLYCOPROTEIN FAMILY PROTEIN"/>
    <property type="match status" value="1"/>
</dbReference>
<sequence length="189" mass="21544">MAEEKELAHSRRRREQQQISIPYLWEEKPGLLKKGWTSQFAAVTTPPVASPSRLVVSVPYLWEEKPGKPIQTTQSIPDMLAFPHQLELAPLPDQYHYLNPFADEQNHPLNPFLDRAEETTDWQSKADRSFAALPDGWESFSESGSYWNENCWHSASETDGRSSSSSSAAAAEDDRKDTSMKKLHLQWLS</sequence>
<dbReference type="EMBL" id="CP136893">
    <property type="protein sequence ID" value="WOL06279.1"/>
    <property type="molecule type" value="Genomic_DNA"/>
</dbReference>
<evidence type="ECO:0000313" key="3">
    <source>
        <dbReference type="Proteomes" id="UP001327560"/>
    </source>
</evidence>
<evidence type="ECO:0000313" key="2">
    <source>
        <dbReference type="EMBL" id="WOL06279.1"/>
    </source>
</evidence>
<proteinExistence type="predicted"/>
<protein>
    <submittedName>
        <fullName evidence="2">Uncharacterized protein</fullName>
    </submittedName>
</protein>
<name>A0AAQ3KCN5_9LILI</name>
<reference evidence="2 3" key="1">
    <citation type="submission" date="2023-10" db="EMBL/GenBank/DDBJ databases">
        <title>Chromosome-scale genome assembly provides insights into flower coloration mechanisms of Canna indica.</title>
        <authorList>
            <person name="Li C."/>
        </authorList>
    </citation>
    <scope>NUCLEOTIDE SEQUENCE [LARGE SCALE GENOMIC DNA]</scope>
    <source>
        <tissue evidence="2">Flower</tissue>
    </source>
</reference>
<keyword evidence="3" id="KW-1185">Reference proteome</keyword>
<evidence type="ECO:0000256" key="1">
    <source>
        <dbReference type="SAM" id="MobiDB-lite"/>
    </source>
</evidence>